<accession>A0A0N7M2E7</accession>
<dbReference type="RefSeq" id="WP_058319952.1">
    <property type="nucleotide sequence ID" value="NZ_CYSF01000018.1"/>
</dbReference>
<keyword evidence="1" id="KW-0805">Transcription regulation</keyword>
<dbReference type="InterPro" id="IPR016032">
    <property type="entry name" value="Sig_transdc_resp-reg_C-effctor"/>
</dbReference>
<dbReference type="SMART" id="SM00421">
    <property type="entry name" value="HTH_LUXR"/>
    <property type="match status" value="1"/>
</dbReference>
<dbReference type="PROSITE" id="PS50043">
    <property type="entry name" value="HTH_LUXR_2"/>
    <property type="match status" value="1"/>
</dbReference>
<proteinExistence type="predicted"/>
<evidence type="ECO:0000256" key="3">
    <source>
        <dbReference type="ARBA" id="ARBA00023163"/>
    </source>
</evidence>
<evidence type="ECO:0000313" key="5">
    <source>
        <dbReference type="EMBL" id="CUH85899.1"/>
    </source>
</evidence>
<organism evidence="5 6">
    <name type="scientific">Thalassovita mediterranea</name>
    <dbReference type="NCBI Taxonomy" id="340021"/>
    <lineage>
        <taxon>Bacteria</taxon>
        <taxon>Pseudomonadati</taxon>
        <taxon>Pseudomonadota</taxon>
        <taxon>Alphaproteobacteria</taxon>
        <taxon>Rhodobacterales</taxon>
        <taxon>Roseobacteraceae</taxon>
        <taxon>Thalassovita</taxon>
    </lineage>
</organism>
<dbReference type="CDD" id="cd06170">
    <property type="entry name" value="LuxR_C_like"/>
    <property type="match status" value="1"/>
</dbReference>
<dbReference type="OrthoDB" id="343383at2"/>
<dbReference type="PANTHER" id="PTHR44688">
    <property type="entry name" value="DNA-BINDING TRANSCRIPTIONAL ACTIVATOR DEVR_DOSR"/>
    <property type="match status" value="1"/>
</dbReference>
<evidence type="ECO:0000256" key="1">
    <source>
        <dbReference type="ARBA" id="ARBA00023015"/>
    </source>
</evidence>
<dbReference type="STRING" id="340021.TM5383_03142"/>
<dbReference type="Gene3D" id="1.10.10.10">
    <property type="entry name" value="Winged helix-like DNA-binding domain superfamily/Winged helix DNA-binding domain"/>
    <property type="match status" value="1"/>
</dbReference>
<dbReference type="GO" id="GO:0016301">
    <property type="term" value="F:kinase activity"/>
    <property type="evidence" value="ECO:0007669"/>
    <property type="project" value="UniProtKB-KW"/>
</dbReference>
<dbReference type="GO" id="GO:0003677">
    <property type="term" value="F:DNA binding"/>
    <property type="evidence" value="ECO:0007669"/>
    <property type="project" value="UniProtKB-KW"/>
</dbReference>
<reference evidence="5 6" key="1">
    <citation type="submission" date="2015-09" db="EMBL/GenBank/DDBJ databases">
        <authorList>
            <consortium name="Swine Surveillance"/>
        </authorList>
    </citation>
    <scope>NUCLEOTIDE SEQUENCE [LARGE SCALE GENOMIC DNA]</scope>
    <source>
        <strain evidence="5 6">CECT 8383</strain>
    </source>
</reference>
<keyword evidence="2" id="KW-0238">DNA-binding</keyword>
<feature type="domain" description="HTH luxR-type" evidence="4">
    <location>
        <begin position="197"/>
        <end position="258"/>
    </location>
</feature>
<dbReference type="PRINTS" id="PR00038">
    <property type="entry name" value="HTHLUXR"/>
</dbReference>
<dbReference type="GO" id="GO:0006355">
    <property type="term" value="P:regulation of DNA-templated transcription"/>
    <property type="evidence" value="ECO:0007669"/>
    <property type="project" value="InterPro"/>
</dbReference>
<dbReference type="InterPro" id="IPR036388">
    <property type="entry name" value="WH-like_DNA-bd_sf"/>
</dbReference>
<dbReference type="AlphaFoldDB" id="A0A0N7M2E7"/>
<keyword evidence="6" id="KW-1185">Reference proteome</keyword>
<gene>
    <name evidence="5" type="ORF">TM5383_03142</name>
</gene>
<keyword evidence="5" id="KW-0418">Kinase</keyword>
<sequence length="258" mass="28247">MLDEFKLTGALPDLSAPLSSVTPLMAAIGRPDFVAAAVRFAHALTGADFASLYCEGDRDAPLLMGTASQLGQRRADRAAEGYGRHWAQDRNARLLLGEEGDGDFFTHHEAGDLTSFPYRRDCYDLPGITSRVSLVRRRAGFGLAVSLYSSTEFGTFPRTARDGLIATMATIMVAAERHVGQTLKEAEAHDQDVQARLALNHPSLTKREREVAAMTIKGRTAAEIAEILGVAETTVITHRKKAYKRMNVTSMRELLTRI</sequence>
<protein>
    <submittedName>
        <fullName evidence="5">Two component system sensor kinase SsrB</fullName>
    </submittedName>
</protein>
<dbReference type="Proteomes" id="UP000051681">
    <property type="component" value="Unassembled WGS sequence"/>
</dbReference>
<dbReference type="EMBL" id="CYSF01000018">
    <property type="protein sequence ID" value="CUH85899.1"/>
    <property type="molecule type" value="Genomic_DNA"/>
</dbReference>
<dbReference type="SUPFAM" id="SSF46894">
    <property type="entry name" value="C-terminal effector domain of the bipartite response regulators"/>
    <property type="match status" value="1"/>
</dbReference>
<keyword evidence="3" id="KW-0804">Transcription</keyword>
<evidence type="ECO:0000259" key="4">
    <source>
        <dbReference type="PROSITE" id="PS50043"/>
    </source>
</evidence>
<dbReference type="Pfam" id="PF00196">
    <property type="entry name" value="GerE"/>
    <property type="match status" value="1"/>
</dbReference>
<evidence type="ECO:0000313" key="6">
    <source>
        <dbReference type="Proteomes" id="UP000051681"/>
    </source>
</evidence>
<dbReference type="PANTHER" id="PTHR44688:SF16">
    <property type="entry name" value="DNA-BINDING TRANSCRIPTIONAL ACTIVATOR DEVR_DOSR"/>
    <property type="match status" value="1"/>
</dbReference>
<evidence type="ECO:0000256" key="2">
    <source>
        <dbReference type="ARBA" id="ARBA00023125"/>
    </source>
</evidence>
<keyword evidence="5" id="KW-0808">Transferase</keyword>
<dbReference type="InterPro" id="IPR000792">
    <property type="entry name" value="Tscrpt_reg_LuxR_C"/>
</dbReference>
<name>A0A0N7M2E7_9RHOB</name>